<evidence type="ECO:0000256" key="1">
    <source>
        <dbReference type="SAM" id="MobiDB-lite"/>
    </source>
</evidence>
<feature type="compositionally biased region" description="Basic and acidic residues" evidence="1">
    <location>
        <begin position="103"/>
        <end position="121"/>
    </location>
</feature>
<evidence type="ECO:0000313" key="4">
    <source>
        <dbReference type="EMBL" id="KAG7550031.1"/>
    </source>
</evidence>
<feature type="region of interest" description="Disordered" evidence="1">
    <location>
        <begin position="103"/>
        <end position="125"/>
    </location>
</feature>
<dbReference type="GO" id="GO:0003713">
    <property type="term" value="F:transcription coactivator activity"/>
    <property type="evidence" value="ECO:0007669"/>
    <property type="project" value="InterPro"/>
</dbReference>
<accession>A0A8T1YUD3</accession>
<protein>
    <submittedName>
        <fullName evidence="4">Transcriptional coactivator p15 (PC4)</fullName>
    </submittedName>
</protein>
<dbReference type="InterPro" id="IPR003173">
    <property type="entry name" value="PC4_C"/>
</dbReference>
<keyword evidence="2" id="KW-0732">Signal</keyword>
<evidence type="ECO:0000313" key="5">
    <source>
        <dbReference type="Proteomes" id="UP000694240"/>
    </source>
</evidence>
<reference evidence="4 5" key="1">
    <citation type="submission" date="2020-12" db="EMBL/GenBank/DDBJ databases">
        <title>Concerted genomic and epigenomic changes stabilize Arabidopsis allopolyploids.</title>
        <authorList>
            <person name="Chen Z."/>
        </authorList>
    </citation>
    <scope>NUCLEOTIDE SEQUENCE [LARGE SCALE GENOMIC DNA]</scope>
    <source>
        <strain evidence="4">Allo738</strain>
        <tissue evidence="4">Leaf</tissue>
    </source>
</reference>
<evidence type="ECO:0000259" key="3">
    <source>
        <dbReference type="Pfam" id="PF02229"/>
    </source>
</evidence>
<dbReference type="Pfam" id="PF02229">
    <property type="entry name" value="PC4"/>
    <property type="match status" value="1"/>
</dbReference>
<dbReference type="InterPro" id="IPR045125">
    <property type="entry name" value="Sub1/Tcp4-like"/>
</dbReference>
<proteinExistence type="predicted"/>
<gene>
    <name evidence="4" type="ORF">ISN45_Aa06g008640</name>
</gene>
<feature type="chain" id="PRO_5035787765" evidence="2">
    <location>
        <begin position="21"/>
        <end position="196"/>
    </location>
</feature>
<dbReference type="AlphaFoldDB" id="A0A8T1YUD3"/>
<evidence type="ECO:0000256" key="2">
    <source>
        <dbReference type="SAM" id="SignalP"/>
    </source>
</evidence>
<dbReference type="GO" id="GO:0003677">
    <property type="term" value="F:DNA binding"/>
    <property type="evidence" value="ECO:0007669"/>
    <property type="project" value="InterPro"/>
</dbReference>
<name>A0A8T1YUD3_9BRAS</name>
<dbReference type="EMBL" id="JAEFBK010000011">
    <property type="protein sequence ID" value="KAG7550031.1"/>
    <property type="molecule type" value="Genomic_DNA"/>
</dbReference>
<organism evidence="4 5">
    <name type="scientific">Arabidopsis thaliana x Arabidopsis arenosa</name>
    <dbReference type="NCBI Taxonomy" id="1240361"/>
    <lineage>
        <taxon>Eukaryota</taxon>
        <taxon>Viridiplantae</taxon>
        <taxon>Streptophyta</taxon>
        <taxon>Embryophyta</taxon>
        <taxon>Tracheophyta</taxon>
        <taxon>Spermatophyta</taxon>
        <taxon>Magnoliopsida</taxon>
        <taxon>eudicotyledons</taxon>
        <taxon>Gunneridae</taxon>
        <taxon>Pentapetalae</taxon>
        <taxon>rosids</taxon>
        <taxon>malvids</taxon>
        <taxon>Brassicales</taxon>
        <taxon>Brassicaceae</taxon>
        <taxon>Camelineae</taxon>
        <taxon>Arabidopsis</taxon>
    </lineage>
</organism>
<sequence>MHRFVLQLPLLELLFPLGCCRLQRRLPRFKFGRAFSQTCVYKKRSECDITESWLFIFLDNRKSRFLAVEECLLSAKLVAAKTAREHLSAFFLQVEIMSSGGKRKDEDVRASDDHDESETHAPPKKVAKPADEIEDIFICNLDKNRRVFVRNCNGRIWIAIRQFFVKDGISLSLEQWNDLRNHEEDIDKALSDLSEV</sequence>
<feature type="domain" description="Transcriptional coactivator p15 (PC4) C-terminal" evidence="3">
    <location>
        <begin position="139"/>
        <end position="182"/>
    </location>
</feature>
<feature type="signal peptide" evidence="2">
    <location>
        <begin position="1"/>
        <end position="20"/>
    </location>
</feature>
<dbReference type="PANTHER" id="PTHR13215">
    <property type="entry name" value="RNA POLYMERASE II TRANSCRIPTIONAL COACTIVATOR"/>
    <property type="match status" value="1"/>
</dbReference>
<dbReference type="Proteomes" id="UP000694240">
    <property type="component" value="Chromosome 11"/>
</dbReference>
<dbReference type="GO" id="GO:0060261">
    <property type="term" value="P:positive regulation of transcription initiation by RNA polymerase II"/>
    <property type="evidence" value="ECO:0007669"/>
    <property type="project" value="InterPro"/>
</dbReference>
<keyword evidence="5" id="KW-1185">Reference proteome</keyword>
<comment type="caution">
    <text evidence="4">The sequence shown here is derived from an EMBL/GenBank/DDBJ whole genome shotgun (WGS) entry which is preliminary data.</text>
</comment>